<gene>
    <name evidence="2" type="ORF">SOCEGT47_054630</name>
</gene>
<protein>
    <submittedName>
        <fullName evidence="2">3-beta hydroxysteroid dehydrogenase</fullName>
    </submittedName>
</protein>
<dbReference type="Gene3D" id="3.40.50.720">
    <property type="entry name" value="NAD(P)-binding Rossmann-like Domain"/>
    <property type="match status" value="1"/>
</dbReference>
<dbReference type="CDD" id="cd05262">
    <property type="entry name" value="SDR_a7"/>
    <property type="match status" value="1"/>
</dbReference>
<dbReference type="InterPro" id="IPR051783">
    <property type="entry name" value="NAD(P)-dependent_oxidoreduct"/>
</dbReference>
<sequence length="298" mass="30668">MRVFVTGATGFIGSAVVAELLRAGHHVVGLARSDASAAALARQGAEAFGGDLNDAAALAAGVRSSDGVIHLAHDWAAGDLAESMVSDRRAIDAIGSALEGTNKPFVGTSGVMVLAPGRIGAEDDAGDPASAASFRVPSENAVLAFAQRGVRACVVRPSPSVHGAGDTRGFVAMFVQAARQHGKSAYIGAGDNRWSAVHRLDAARLFRLALEKGTSGTRYHAVGDEGIPFREIAEKIGRGLGVPTVSLPPEQAGAHFGPFAPFTAIDNPASNALTRARLAWEPQSPGLLEDLETGIYTS</sequence>
<name>A0A4V0NE48_SORCE</name>
<feature type="domain" description="NAD-dependent epimerase/dehydratase" evidence="1">
    <location>
        <begin position="3"/>
        <end position="219"/>
    </location>
</feature>
<dbReference type="Proteomes" id="UP000295781">
    <property type="component" value="Chromosome"/>
</dbReference>
<dbReference type="SUPFAM" id="SSF51735">
    <property type="entry name" value="NAD(P)-binding Rossmann-fold domains"/>
    <property type="match status" value="1"/>
</dbReference>
<dbReference type="PANTHER" id="PTHR48079:SF9">
    <property type="entry name" value="PUTATIVE-RELATED"/>
    <property type="match status" value="1"/>
</dbReference>
<dbReference type="EMBL" id="CP012670">
    <property type="protein sequence ID" value="AUX24922.1"/>
    <property type="molecule type" value="Genomic_DNA"/>
</dbReference>
<evidence type="ECO:0000259" key="1">
    <source>
        <dbReference type="Pfam" id="PF01370"/>
    </source>
</evidence>
<dbReference type="PANTHER" id="PTHR48079">
    <property type="entry name" value="PROTEIN YEEZ"/>
    <property type="match status" value="1"/>
</dbReference>
<dbReference type="Pfam" id="PF01370">
    <property type="entry name" value="Epimerase"/>
    <property type="match status" value="1"/>
</dbReference>
<dbReference type="InterPro" id="IPR001509">
    <property type="entry name" value="Epimerase_deHydtase"/>
</dbReference>
<dbReference type="AlphaFoldDB" id="A0A4V0NE48"/>
<dbReference type="RefSeq" id="WP_129351511.1">
    <property type="nucleotide sequence ID" value="NZ_CP012670.1"/>
</dbReference>
<evidence type="ECO:0000313" key="2">
    <source>
        <dbReference type="EMBL" id="AUX24922.1"/>
    </source>
</evidence>
<reference evidence="2 3" key="1">
    <citation type="submission" date="2015-09" db="EMBL/GenBank/DDBJ databases">
        <title>Sorangium comparison.</title>
        <authorList>
            <person name="Zaburannyi N."/>
            <person name="Bunk B."/>
            <person name="Overmann J."/>
            <person name="Mueller R."/>
        </authorList>
    </citation>
    <scope>NUCLEOTIDE SEQUENCE [LARGE SCALE GENOMIC DNA]</scope>
    <source>
        <strain evidence="2 3">So ceGT47</strain>
    </source>
</reference>
<dbReference type="GO" id="GO:0004029">
    <property type="term" value="F:aldehyde dehydrogenase (NAD+) activity"/>
    <property type="evidence" value="ECO:0007669"/>
    <property type="project" value="TreeGrafter"/>
</dbReference>
<dbReference type="InterPro" id="IPR036291">
    <property type="entry name" value="NAD(P)-bd_dom_sf"/>
</dbReference>
<accession>A0A4V0NE48</accession>
<dbReference type="GO" id="GO:0005737">
    <property type="term" value="C:cytoplasm"/>
    <property type="evidence" value="ECO:0007669"/>
    <property type="project" value="TreeGrafter"/>
</dbReference>
<evidence type="ECO:0000313" key="3">
    <source>
        <dbReference type="Proteomes" id="UP000295781"/>
    </source>
</evidence>
<proteinExistence type="predicted"/>
<organism evidence="2 3">
    <name type="scientific">Sorangium cellulosum</name>
    <name type="common">Polyangium cellulosum</name>
    <dbReference type="NCBI Taxonomy" id="56"/>
    <lineage>
        <taxon>Bacteria</taxon>
        <taxon>Pseudomonadati</taxon>
        <taxon>Myxococcota</taxon>
        <taxon>Polyangia</taxon>
        <taxon>Polyangiales</taxon>
        <taxon>Polyangiaceae</taxon>
        <taxon>Sorangium</taxon>
    </lineage>
</organism>
<dbReference type="OrthoDB" id="9814124at2"/>